<dbReference type="PANTHER" id="PTHR33541:SF28">
    <property type="entry name" value="PROTEIN BIG GRAIN 1-LIKE A"/>
    <property type="match status" value="1"/>
</dbReference>
<comment type="similarity">
    <text evidence="2">Belongs to the BIG GRAIN 1 (BG1) plant protein family.</text>
</comment>
<evidence type="ECO:0000256" key="3">
    <source>
        <dbReference type="ARBA" id="ARBA00022448"/>
    </source>
</evidence>
<feature type="non-terminal residue" evidence="9">
    <location>
        <position position="1"/>
    </location>
</feature>
<name>A0A1D1Z786_9ARAE</name>
<organism evidence="9">
    <name type="scientific">Anthurium amnicola</name>
    <dbReference type="NCBI Taxonomy" id="1678845"/>
    <lineage>
        <taxon>Eukaryota</taxon>
        <taxon>Viridiplantae</taxon>
        <taxon>Streptophyta</taxon>
        <taxon>Embryophyta</taxon>
        <taxon>Tracheophyta</taxon>
        <taxon>Spermatophyta</taxon>
        <taxon>Magnoliopsida</taxon>
        <taxon>Liliopsida</taxon>
        <taxon>Araceae</taxon>
        <taxon>Pothoideae</taxon>
        <taxon>Potheae</taxon>
        <taxon>Anthurium</taxon>
    </lineage>
</organism>
<sequence length="473" mass="50607">LLSLSLSSALFSAAPGFLTMARWENPHRVGRDTSSTAAAGSYHRSFSSSLLDAIYRSMDEGNDAGGRCSGNSAPSAPSRAATREQFLHTLATRKQHNTCSHLRNSHDRCFNETEQAVGSNKGVTATEKLPAPHRRASAAEYDKPLQSQSRALQQHRRQQMEGSFPNSTSTSSESSCGAFSSSDAEPVALSVTPLPKPIRTGAPPEARPETRVPREHKEKAEGSIRERFRASKLYRELKKAKTPVSPGARLAGFLHTLFATAGNTRKTKDAAPHAAVSVVGRTGDEPACSSASSSSRSRLSKTPSSSMGTSASVTACAKRSVRFHPVSFAVDEDCRPRGQRCPYADEKTEYTLTAISVNEAPPSHLPASAQAEERKHGGEATRGVLGRGYYGPKKKSVFDGFDGEGEEDEDDGAGSYSSSDLFELENLAGIGIGGGGGGGGERRYPDELPVYETTRLDAHRAIAQRHCTVPKKI</sequence>
<feature type="region of interest" description="Disordered" evidence="7">
    <location>
        <begin position="282"/>
        <end position="311"/>
    </location>
</feature>
<keyword evidence="5" id="KW-0472">Membrane</keyword>
<evidence type="ECO:0000256" key="6">
    <source>
        <dbReference type="ARBA" id="ARBA00023294"/>
    </source>
</evidence>
<keyword evidence="3" id="KW-0813">Transport</keyword>
<evidence type="ECO:0000256" key="1">
    <source>
        <dbReference type="ARBA" id="ARBA00004236"/>
    </source>
</evidence>
<feature type="compositionally biased region" description="Low complexity" evidence="7">
    <location>
        <begin position="289"/>
        <end position="306"/>
    </location>
</feature>
<dbReference type="GO" id="GO:0005886">
    <property type="term" value="C:plasma membrane"/>
    <property type="evidence" value="ECO:0007669"/>
    <property type="project" value="UniProtKB-SubCell"/>
</dbReference>
<keyword evidence="6" id="KW-0927">Auxin signaling pathway</keyword>
<reference evidence="9" key="1">
    <citation type="submission" date="2015-07" db="EMBL/GenBank/DDBJ databases">
        <title>Transcriptome Assembly of Anthurium amnicola.</title>
        <authorList>
            <person name="Suzuki J."/>
        </authorList>
    </citation>
    <scope>NUCLEOTIDE SEQUENCE</scope>
</reference>
<feature type="region of interest" description="Disordered" evidence="7">
    <location>
        <begin position="114"/>
        <end position="224"/>
    </location>
</feature>
<gene>
    <name evidence="9" type="ORF">g.105035</name>
</gene>
<evidence type="ECO:0000256" key="8">
    <source>
        <dbReference type="SAM" id="SignalP"/>
    </source>
</evidence>
<feature type="region of interest" description="Disordered" evidence="7">
    <location>
        <begin position="360"/>
        <end position="386"/>
    </location>
</feature>
<evidence type="ECO:0000256" key="5">
    <source>
        <dbReference type="ARBA" id="ARBA00023136"/>
    </source>
</evidence>
<evidence type="ECO:0008006" key="10">
    <source>
        <dbReference type="Google" id="ProtNLM"/>
    </source>
</evidence>
<feature type="compositionally biased region" description="Low complexity" evidence="7">
    <location>
        <begin position="161"/>
        <end position="182"/>
    </location>
</feature>
<feature type="compositionally biased region" description="Acidic residues" evidence="7">
    <location>
        <begin position="401"/>
        <end position="412"/>
    </location>
</feature>
<feature type="region of interest" description="Disordered" evidence="7">
    <location>
        <begin position="398"/>
        <end position="418"/>
    </location>
</feature>
<proteinExistence type="inferred from homology"/>
<feature type="compositionally biased region" description="Polar residues" evidence="7">
    <location>
        <begin position="114"/>
        <end position="123"/>
    </location>
</feature>
<evidence type="ECO:0000256" key="2">
    <source>
        <dbReference type="ARBA" id="ARBA00010067"/>
    </source>
</evidence>
<dbReference type="InterPro" id="IPR039621">
    <property type="entry name" value="BG1-like"/>
</dbReference>
<keyword evidence="8" id="KW-0732">Signal</keyword>
<evidence type="ECO:0000256" key="4">
    <source>
        <dbReference type="ARBA" id="ARBA00022475"/>
    </source>
</evidence>
<keyword evidence="4" id="KW-1003">Cell membrane</keyword>
<feature type="signal peptide" evidence="8">
    <location>
        <begin position="1"/>
        <end position="16"/>
    </location>
</feature>
<dbReference type="AlphaFoldDB" id="A0A1D1Z786"/>
<dbReference type="GO" id="GO:0009734">
    <property type="term" value="P:auxin-activated signaling pathway"/>
    <property type="evidence" value="ECO:0007669"/>
    <property type="project" value="UniProtKB-KW"/>
</dbReference>
<dbReference type="PANTHER" id="PTHR33541">
    <property type="entry name" value="PROTEIN BIG GRAIN 1-LIKE A-RELATED"/>
    <property type="match status" value="1"/>
</dbReference>
<evidence type="ECO:0000313" key="9">
    <source>
        <dbReference type="EMBL" id="JAT62790.1"/>
    </source>
</evidence>
<feature type="compositionally biased region" description="Basic and acidic residues" evidence="7">
    <location>
        <begin position="206"/>
        <end position="224"/>
    </location>
</feature>
<protein>
    <recommendedName>
        <fullName evidence="10">Protein BIG GRAIN 1-like A</fullName>
    </recommendedName>
</protein>
<evidence type="ECO:0000256" key="7">
    <source>
        <dbReference type="SAM" id="MobiDB-lite"/>
    </source>
</evidence>
<dbReference type="EMBL" id="GDJX01005146">
    <property type="protein sequence ID" value="JAT62790.1"/>
    <property type="molecule type" value="Transcribed_RNA"/>
</dbReference>
<accession>A0A1D1Z786</accession>
<feature type="chain" id="PRO_5008900781" description="Protein BIG GRAIN 1-like A" evidence="8">
    <location>
        <begin position="17"/>
        <end position="473"/>
    </location>
</feature>
<comment type="subcellular location">
    <subcellularLocation>
        <location evidence="1">Cell membrane</location>
    </subcellularLocation>
</comment>